<dbReference type="AlphaFoldDB" id="A0A0A9BHY6"/>
<reference evidence="1" key="2">
    <citation type="journal article" date="2015" name="Data Brief">
        <title>Shoot transcriptome of the giant reed, Arundo donax.</title>
        <authorList>
            <person name="Barrero R.A."/>
            <person name="Guerrero F.D."/>
            <person name="Moolhuijzen P."/>
            <person name="Goolsby J.A."/>
            <person name="Tidwell J."/>
            <person name="Bellgard S.E."/>
            <person name="Bellgard M.I."/>
        </authorList>
    </citation>
    <scope>NUCLEOTIDE SEQUENCE</scope>
    <source>
        <tissue evidence="1">Shoot tissue taken approximately 20 cm above the soil surface</tissue>
    </source>
</reference>
<reference evidence="1" key="1">
    <citation type="submission" date="2014-09" db="EMBL/GenBank/DDBJ databases">
        <authorList>
            <person name="Magalhaes I.L.F."/>
            <person name="Oliveira U."/>
            <person name="Santos F.R."/>
            <person name="Vidigal T.H.D.A."/>
            <person name="Brescovit A.D."/>
            <person name="Santos A.J."/>
        </authorList>
    </citation>
    <scope>NUCLEOTIDE SEQUENCE</scope>
    <source>
        <tissue evidence="1">Shoot tissue taken approximately 20 cm above the soil surface</tissue>
    </source>
</reference>
<dbReference type="EMBL" id="GBRH01238988">
    <property type="protein sequence ID" value="JAD58907.1"/>
    <property type="molecule type" value="Transcribed_RNA"/>
</dbReference>
<protein>
    <submittedName>
        <fullName evidence="1">Uncharacterized protein</fullName>
    </submittedName>
</protein>
<accession>A0A0A9BHY6</accession>
<sequence>MNRFGRKLIQISGDIWTVLQC</sequence>
<evidence type="ECO:0000313" key="1">
    <source>
        <dbReference type="EMBL" id="JAD58907.1"/>
    </source>
</evidence>
<organism evidence="1">
    <name type="scientific">Arundo donax</name>
    <name type="common">Giant reed</name>
    <name type="synonym">Donax arundinaceus</name>
    <dbReference type="NCBI Taxonomy" id="35708"/>
    <lineage>
        <taxon>Eukaryota</taxon>
        <taxon>Viridiplantae</taxon>
        <taxon>Streptophyta</taxon>
        <taxon>Embryophyta</taxon>
        <taxon>Tracheophyta</taxon>
        <taxon>Spermatophyta</taxon>
        <taxon>Magnoliopsida</taxon>
        <taxon>Liliopsida</taxon>
        <taxon>Poales</taxon>
        <taxon>Poaceae</taxon>
        <taxon>PACMAD clade</taxon>
        <taxon>Arundinoideae</taxon>
        <taxon>Arundineae</taxon>
        <taxon>Arundo</taxon>
    </lineage>
</organism>
<name>A0A0A9BHY6_ARUDO</name>
<proteinExistence type="predicted"/>